<comment type="caution">
    <text evidence="1">The sequence shown here is derived from an EMBL/GenBank/DDBJ whole genome shotgun (WGS) entry which is preliminary data.</text>
</comment>
<dbReference type="Proteomes" id="UP000070133">
    <property type="component" value="Unassembled WGS sequence"/>
</dbReference>
<name>A0A139HLZ3_9PEZI</name>
<protein>
    <submittedName>
        <fullName evidence="1">Uncharacterized protein</fullName>
    </submittedName>
</protein>
<dbReference type="EMBL" id="LFZN01000030">
    <property type="protein sequence ID" value="KXT03436.1"/>
    <property type="molecule type" value="Genomic_DNA"/>
</dbReference>
<dbReference type="AlphaFoldDB" id="A0A139HLZ3"/>
<accession>A0A139HLZ3</accession>
<sequence>MSHHEDLAEIIDPFRRAAEEAESLSLPFRLQKLYIRKLQWMNRELAAQLAPMLIAIFKAMRNLNSGVSVKNSGVLDIVDLISWDLGADAKQKRKARDRTRKVMEFVEAEFHNAGYV</sequence>
<reference evidence="1 2" key="1">
    <citation type="submission" date="2015-07" db="EMBL/GenBank/DDBJ databases">
        <title>Comparative genomics of the Sigatoka disease complex on banana suggests a link between parallel evolutionary changes in Pseudocercospora fijiensis and Pseudocercospora eumusae and increased virulence on the banana host.</title>
        <authorList>
            <person name="Chang T.-C."/>
            <person name="Salvucci A."/>
            <person name="Crous P.W."/>
            <person name="Stergiopoulos I."/>
        </authorList>
    </citation>
    <scope>NUCLEOTIDE SEQUENCE [LARGE SCALE GENOMIC DNA]</scope>
    <source>
        <strain evidence="1 2">CBS 114824</strain>
    </source>
</reference>
<evidence type="ECO:0000313" key="1">
    <source>
        <dbReference type="EMBL" id="KXT03436.1"/>
    </source>
</evidence>
<keyword evidence="2" id="KW-1185">Reference proteome</keyword>
<proteinExistence type="predicted"/>
<organism evidence="1 2">
    <name type="scientific">Pseudocercospora eumusae</name>
    <dbReference type="NCBI Taxonomy" id="321146"/>
    <lineage>
        <taxon>Eukaryota</taxon>
        <taxon>Fungi</taxon>
        <taxon>Dikarya</taxon>
        <taxon>Ascomycota</taxon>
        <taxon>Pezizomycotina</taxon>
        <taxon>Dothideomycetes</taxon>
        <taxon>Dothideomycetidae</taxon>
        <taxon>Mycosphaerellales</taxon>
        <taxon>Mycosphaerellaceae</taxon>
        <taxon>Pseudocercospora</taxon>
    </lineage>
</organism>
<evidence type="ECO:0000313" key="2">
    <source>
        <dbReference type="Proteomes" id="UP000070133"/>
    </source>
</evidence>
<gene>
    <name evidence="1" type="ORF">AC578_1652</name>
</gene>